<keyword evidence="4" id="KW-1185">Reference proteome</keyword>
<feature type="compositionally biased region" description="Basic residues" evidence="2">
    <location>
        <begin position="698"/>
        <end position="707"/>
    </location>
</feature>
<keyword evidence="1" id="KW-0175">Coiled coil</keyword>
<organism evidence="3 4">
    <name type="scientific">Dipteronia sinensis</name>
    <dbReference type="NCBI Taxonomy" id="43782"/>
    <lineage>
        <taxon>Eukaryota</taxon>
        <taxon>Viridiplantae</taxon>
        <taxon>Streptophyta</taxon>
        <taxon>Embryophyta</taxon>
        <taxon>Tracheophyta</taxon>
        <taxon>Spermatophyta</taxon>
        <taxon>Magnoliopsida</taxon>
        <taxon>eudicotyledons</taxon>
        <taxon>Gunneridae</taxon>
        <taxon>Pentapetalae</taxon>
        <taxon>rosids</taxon>
        <taxon>malvids</taxon>
        <taxon>Sapindales</taxon>
        <taxon>Sapindaceae</taxon>
        <taxon>Hippocastanoideae</taxon>
        <taxon>Acereae</taxon>
        <taxon>Dipteronia</taxon>
    </lineage>
</organism>
<sequence>MGLEKERESTLRKVKDLQISLDAEKEEHASFVQLSETRLVGMESQIHYLQEEGLCRKKEYEEEIDKAVNAQIEIFILQKCVQDLEEKNFSLLHEHQKLLESSKMSKKNICKLENENFELQEETNSLSDQIRTLRVGLYQVLKTLEIDADHGCEGKLEQDHGLLNDILRKLKLMHNSLSETLDENQQLVIENSVLATLLCQLKLEAENVATDKNTLQEEFKIQLEQLLVLQSESRKLMEINEELRMKVVEGDHKEEVLKTEMENLRGLLLELQGARHSLEEQNCKVLNEKKSLMKKLLDLVEDKRILEEENGTIFAETVSQSTLSHILKDIISEKSVEIIKLSENVEKLCFANNELEEKIRAVEGKLEDVQTENSHLKESLEKSENELMLSRCITDQLNCEIENGKNLLSQKGNELLVAEQLLSTMQNERAQLHRKLEDLNCKYDEIKMIREGQEKHIQKLSEDNDCQIKETGRIHEANLKFESELQKLCKELEETKGREECLSHELEKAENEVKQWEAQAAKFFCELQISSVFEALLEEKTCVLSEACENLEDGSKSKDTEIDHLKERVSTLAGENGGLKAQLAAAIPAVISLRDYIRSLENHTVFHKADSKEVKGAGLGSDLHAESCQQTSEDQNVALPDGFSDLQDLQMRLKAVEKAVIEKERLSMQEKLDAHSKLEAAMRQIEELKCGNTLRQGSGRRSKHVSRKHEQDELGNGYSNNLKLQKPPSEISEEGNEVMTKDIMLDQVSESSSYGMSRRGTMEADDQMLELWESTDRSSIIDLKVGKAHKVAASPTNYREIKAVRQHKSRNPSIESLVEKELGVDKLEISKRFSESQKEVSKRKILERLDSDAQKLANLQITVEDLKRKVEISEKSMKGKGIEYNTVKEQLEEAEEDIVKLFDVNRKLMTNAEDGSSSFNGKSALDADESGSVRRRRISEQARRGSEKIGRLQLEVQKIQFMLLKLDDEKESRGRTRIAERKTRVLLRDYLYGGGTRTSLKKKKARFCACVQPPTKGD</sequence>
<reference evidence="3" key="1">
    <citation type="journal article" date="2023" name="Plant J.">
        <title>Genome sequences and population genomics provide insights into the demographic history, inbreeding, and mutation load of two 'living fossil' tree species of Dipteronia.</title>
        <authorList>
            <person name="Feng Y."/>
            <person name="Comes H.P."/>
            <person name="Chen J."/>
            <person name="Zhu S."/>
            <person name="Lu R."/>
            <person name="Zhang X."/>
            <person name="Li P."/>
            <person name="Qiu J."/>
            <person name="Olsen K.M."/>
            <person name="Qiu Y."/>
        </authorList>
    </citation>
    <scope>NUCLEOTIDE SEQUENCE</scope>
    <source>
        <strain evidence="3">NBL</strain>
    </source>
</reference>
<gene>
    <name evidence="3" type="ORF">Dsin_025042</name>
</gene>
<comment type="caution">
    <text evidence="3">The sequence shown here is derived from an EMBL/GenBank/DDBJ whole genome shotgun (WGS) entry which is preliminary data.</text>
</comment>
<name>A0AAD9ZV40_9ROSI</name>
<feature type="coiled-coil region" evidence="1">
    <location>
        <begin position="478"/>
        <end position="526"/>
    </location>
</feature>
<feature type="coiled-coil region" evidence="1">
    <location>
        <begin position="338"/>
        <end position="386"/>
    </location>
</feature>
<dbReference type="PANTHER" id="PTHR32258">
    <property type="entry name" value="PROTEIN NETWORKED 4A"/>
    <property type="match status" value="1"/>
</dbReference>
<dbReference type="AlphaFoldDB" id="A0AAD9ZV40"/>
<dbReference type="PANTHER" id="PTHR32258:SF6">
    <property type="entry name" value="PROTEIN NETWORKED 1A"/>
    <property type="match status" value="1"/>
</dbReference>
<feature type="coiled-coil region" evidence="1">
    <location>
        <begin position="261"/>
        <end position="309"/>
    </location>
</feature>
<feature type="coiled-coil region" evidence="1">
    <location>
        <begin position="646"/>
        <end position="688"/>
    </location>
</feature>
<evidence type="ECO:0000256" key="2">
    <source>
        <dbReference type="SAM" id="MobiDB-lite"/>
    </source>
</evidence>
<feature type="coiled-coil region" evidence="1">
    <location>
        <begin position="415"/>
        <end position="449"/>
    </location>
</feature>
<feature type="coiled-coil region" evidence="1">
    <location>
        <begin position="849"/>
        <end position="911"/>
    </location>
</feature>
<protein>
    <submittedName>
        <fullName evidence="3">Uncharacterized protein</fullName>
    </submittedName>
</protein>
<evidence type="ECO:0000313" key="4">
    <source>
        <dbReference type="Proteomes" id="UP001281410"/>
    </source>
</evidence>
<dbReference type="EMBL" id="JANJYJ010000008">
    <property type="protein sequence ID" value="KAK3193732.1"/>
    <property type="molecule type" value="Genomic_DNA"/>
</dbReference>
<evidence type="ECO:0000256" key="1">
    <source>
        <dbReference type="SAM" id="Coils"/>
    </source>
</evidence>
<feature type="region of interest" description="Disordered" evidence="2">
    <location>
        <begin position="912"/>
        <end position="944"/>
    </location>
</feature>
<proteinExistence type="predicted"/>
<evidence type="ECO:0000313" key="3">
    <source>
        <dbReference type="EMBL" id="KAK3193732.1"/>
    </source>
</evidence>
<accession>A0AAD9ZV40</accession>
<dbReference type="InterPro" id="IPR051861">
    <property type="entry name" value="NET_actin-binding_domain"/>
</dbReference>
<dbReference type="Proteomes" id="UP001281410">
    <property type="component" value="Unassembled WGS sequence"/>
</dbReference>
<feature type="region of interest" description="Disordered" evidence="2">
    <location>
        <begin position="691"/>
        <end position="730"/>
    </location>
</feature>